<sequence>MPSGHDPRAEDMETQIPLPDMHRCGWTVGYPLLRWVRFPSWIDYHFRD</sequence>
<proteinExistence type="predicted"/>
<gene>
    <name evidence="1" type="ORF">HYG82_05405</name>
</gene>
<dbReference type="Proteomes" id="UP000509241">
    <property type="component" value="Chromosome"/>
</dbReference>
<reference evidence="1 2" key="1">
    <citation type="submission" date="2020-07" db="EMBL/GenBank/DDBJ databases">
        <authorList>
            <person name="Cui H."/>
        </authorList>
    </citation>
    <scope>NUCLEOTIDE SEQUENCE [LARGE SCALE GENOMIC DNA]</scope>
    <source>
        <strain evidence="1 2">YPL8</strain>
    </source>
</reference>
<organism evidence="1 2">
    <name type="scientific">Natrinema halophilum</name>
    <dbReference type="NCBI Taxonomy" id="1699371"/>
    <lineage>
        <taxon>Archaea</taxon>
        <taxon>Methanobacteriati</taxon>
        <taxon>Methanobacteriota</taxon>
        <taxon>Stenosarchaea group</taxon>
        <taxon>Halobacteria</taxon>
        <taxon>Halobacteriales</taxon>
        <taxon>Natrialbaceae</taxon>
        <taxon>Natrinema</taxon>
    </lineage>
</organism>
<dbReference type="RefSeq" id="WP_179260063.1">
    <property type="nucleotide sequence ID" value="NZ_CP058601.1"/>
</dbReference>
<name>A0A7D5KRC9_9EURY</name>
<dbReference type="AlphaFoldDB" id="A0A7D5KRC9"/>
<evidence type="ECO:0000313" key="1">
    <source>
        <dbReference type="EMBL" id="QLG48324.1"/>
    </source>
</evidence>
<accession>A0A7D5KRC9</accession>
<evidence type="ECO:0000313" key="2">
    <source>
        <dbReference type="Proteomes" id="UP000509241"/>
    </source>
</evidence>
<dbReference type="GeneID" id="56032706"/>
<dbReference type="KEGG" id="haly:HYG82_05405"/>
<dbReference type="OrthoDB" id="57096at1644060"/>
<dbReference type="EMBL" id="CP058601">
    <property type="protein sequence ID" value="QLG48324.1"/>
    <property type="molecule type" value="Genomic_DNA"/>
</dbReference>
<keyword evidence="2" id="KW-1185">Reference proteome</keyword>
<protein>
    <submittedName>
        <fullName evidence="1">Uncharacterized protein</fullName>
    </submittedName>
</protein>